<keyword evidence="4" id="KW-1185">Reference proteome</keyword>
<evidence type="ECO:0000313" key="3">
    <source>
        <dbReference type="EMBL" id="VFT95761.1"/>
    </source>
</evidence>
<feature type="chain" id="PRO_5036116429" evidence="1">
    <location>
        <begin position="22"/>
        <end position="392"/>
    </location>
</feature>
<dbReference type="CDD" id="cd06233">
    <property type="entry name" value="M14-like"/>
    <property type="match status" value="1"/>
</dbReference>
<accession>A0A485LC86</accession>
<dbReference type="OrthoDB" id="270449at2759"/>
<proteinExistence type="predicted"/>
<sequence>MGSLTTVGALLIAILAHTAYKSYIAPPHVPSPYEHFFSESYYDARALFRASARAANAQLHAIPYPIESMDLTIDVAIQPGTSPSSLVIHLSGTHGVEGFAGSAIQSALLSNASFTSAAHDPTIVFVHAVNPFGFAKLRRFNEHNVDLNRNHLTPEEFAAARARDPNHAGYVDISHMLNPSVADDVSFWTSALYSIAKYGFVACKRAIVSGTYHNPRGIFYGGHEMEPSHRLLHEFFATHFDLAAITRAAIVDIHTGLGPPGMDTITTQKADALEIIAPDALHASNDDGALSGYDHVQGRGHVGYARTWFNPETTQTVTFEQEFGTVSALVVLRGMRLENAAFNHAPHARLVAAQELRDVFYLHEDSAWKESVVRRGATALVNLAAHFRAVLP</sequence>
<dbReference type="EMBL" id="VJMH01006439">
    <property type="protein sequence ID" value="KAF0689533.1"/>
    <property type="molecule type" value="Genomic_DNA"/>
</dbReference>
<protein>
    <submittedName>
        <fullName evidence="3">Aste57867_19036 protein</fullName>
    </submittedName>
</protein>
<reference evidence="3 4" key="1">
    <citation type="submission" date="2019-03" db="EMBL/GenBank/DDBJ databases">
        <authorList>
            <person name="Gaulin E."/>
            <person name="Dumas B."/>
        </authorList>
    </citation>
    <scope>NUCLEOTIDE SEQUENCE [LARGE SCALE GENOMIC DNA]</scope>
    <source>
        <strain evidence="3">CBS 568.67</strain>
    </source>
</reference>
<dbReference type="EMBL" id="CAADRA010006460">
    <property type="protein sequence ID" value="VFT95761.1"/>
    <property type="molecule type" value="Genomic_DNA"/>
</dbReference>
<dbReference type="AlphaFoldDB" id="A0A485LC86"/>
<dbReference type="SUPFAM" id="SSF53187">
    <property type="entry name" value="Zn-dependent exopeptidases"/>
    <property type="match status" value="1"/>
</dbReference>
<dbReference type="Gene3D" id="3.40.630.10">
    <property type="entry name" value="Zn peptidases"/>
    <property type="match status" value="1"/>
</dbReference>
<organism evidence="3 4">
    <name type="scientific">Aphanomyces stellatus</name>
    <dbReference type="NCBI Taxonomy" id="120398"/>
    <lineage>
        <taxon>Eukaryota</taxon>
        <taxon>Sar</taxon>
        <taxon>Stramenopiles</taxon>
        <taxon>Oomycota</taxon>
        <taxon>Saprolegniomycetes</taxon>
        <taxon>Saprolegniales</taxon>
        <taxon>Verrucalvaceae</taxon>
        <taxon>Aphanomyces</taxon>
    </lineage>
</organism>
<gene>
    <name evidence="3" type="primary">Aste57867_19036</name>
    <name evidence="2" type="ORF">As57867_018972</name>
    <name evidence="3" type="ORF">ASTE57867_19036</name>
</gene>
<dbReference type="Proteomes" id="UP000332933">
    <property type="component" value="Unassembled WGS sequence"/>
</dbReference>
<reference evidence="2" key="2">
    <citation type="submission" date="2019-06" db="EMBL/GenBank/DDBJ databases">
        <title>Genomics analysis of Aphanomyces spp. identifies a new class of oomycete effector associated with host adaptation.</title>
        <authorList>
            <person name="Gaulin E."/>
        </authorList>
    </citation>
    <scope>NUCLEOTIDE SEQUENCE</scope>
    <source>
        <strain evidence="2">CBS 578.67</strain>
    </source>
</reference>
<evidence type="ECO:0000256" key="1">
    <source>
        <dbReference type="SAM" id="SignalP"/>
    </source>
</evidence>
<name>A0A485LC86_9STRA</name>
<evidence type="ECO:0000313" key="4">
    <source>
        <dbReference type="Proteomes" id="UP000332933"/>
    </source>
</evidence>
<feature type="signal peptide" evidence="1">
    <location>
        <begin position="1"/>
        <end position="21"/>
    </location>
</feature>
<keyword evidence="1" id="KW-0732">Signal</keyword>
<dbReference type="InterPro" id="IPR021259">
    <property type="entry name" value="DUF2817"/>
</dbReference>
<evidence type="ECO:0000313" key="2">
    <source>
        <dbReference type="EMBL" id="KAF0689533.1"/>
    </source>
</evidence>
<dbReference type="Pfam" id="PF10994">
    <property type="entry name" value="DUF2817"/>
    <property type="match status" value="1"/>
</dbReference>